<name>A0A6N6VYH9_9BACT</name>
<sequence>MLSIFSKQKILIYTNVFLLTNSANGLNNSHNLISSDLKLSAKENTFESSNNHSNEKLHAQLFIIKNEVIIPYLINNHLISKNQLIYKFKLKKNLFHDNDKLISKNIKNSLETFIKNNFEDFHSISGAEEFFEGKSKNIKGIILDTKDNLSFTIVLNKKDPKFLEKLTAVQIPIHKPNKEFYANLEKPKDIVQSEIYQSQF</sequence>
<comment type="caution">
    <text evidence="1">The sequence shown here is derived from an EMBL/GenBank/DDBJ whole genome shotgun (WGS) entry which is preliminary data.</text>
</comment>
<gene>
    <name evidence="1" type="ORF">GCL60_10100</name>
</gene>
<dbReference type="AlphaFoldDB" id="A0A6N6VYH9"/>
<organism evidence="1 2">
    <name type="scientific">Silvanigrella paludirubra</name>
    <dbReference type="NCBI Taxonomy" id="2499159"/>
    <lineage>
        <taxon>Bacteria</taxon>
        <taxon>Pseudomonadati</taxon>
        <taxon>Bdellovibrionota</taxon>
        <taxon>Oligoflexia</taxon>
        <taxon>Silvanigrellales</taxon>
        <taxon>Silvanigrellaceae</taxon>
        <taxon>Silvanigrella</taxon>
    </lineage>
</organism>
<keyword evidence="2" id="KW-1185">Reference proteome</keyword>
<accession>A0A6N6VYH9</accession>
<reference evidence="1 2" key="1">
    <citation type="submission" date="2019-10" db="EMBL/GenBank/DDBJ databases">
        <title>New species of Slilvanegrellaceae.</title>
        <authorList>
            <person name="Pitt A."/>
            <person name="Hahn M.W."/>
        </authorList>
    </citation>
    <scope>NUCLEOTIDE SEQUENCE [LARGE SCALE GENOMIC DNA]</scope>
    <source>
        <strain evidence="1 2">SP-Ram-0.45-NSY-1</strain>
    </source>
</reference>
<dbReference type="Proteomes" id="UP000437748">
    <property type="component" value="Unassembled WGS sequence"/>
</dbReference>
<evidence type="ECO:0008006" key="3">
    <source>
        <dbReference type="Google" id="ProtNLM"/>
    </source>
</evidence>
<dbReference type="Gene3D" id="3.90.76.10">
    <property type="entry name" value="Dipeptide-binding Protein, Domain 1"/>
    <property type="match status" value="1"/>
</dbReference>
<dbReference type="SUPFAM" id="SSF53850">
    <property type="entry name" value="Periplasmic binding protein-like II"/>
    <property type="match status" value="1"/>
</dbReference>
<evidence type="ECO:0000313" key="2">
    <source>
        <dbReference type="Proteomes" id="UP000437748"/>
    </source>
</evidence>
<dbReference type="EMBL" id="WFLM01000003">
    <property type="protein sequence ID" value="KAB8039195.1"/>
    <property type="molecule type" value="Genomic_DNA"/>
</dbReference>
<protein>
    <recommendedName>
        <fullName evidence="3">Solute-binding protein family 5 domain-containing protein</fullName>
    </recommendedName>
</protein>
<dbReference type="RefSeq" id="WP_153420594.1">
    <property type="nucleotide sequence ID" value="NZ_WFLM01000003.1"/>
</dbReference>
<evidence type="ECO:0000313" key="1">
    <source>
        <dbReference type="EMBL" id="KAB8039195.1"/>
    </source>
</evidence>
<proteinExistence type="predicted"/>